<feature type="domain" description="Major facilitator superfamily (MFS) profile" evidence="10">
    <location>
        <begin position="139"/>
        <end position="583"/>
    </location>
</feature>
<evidence type="ECO:0000256" key="5">
    <source>
        <dbReference type="ARBA" id="ARBA00022989"/>
    </source>
</evidence>
<dbReference type="FunFam" id="1.20.1250.20:FF:000117">
    <property type="entry name" value="MFS hexose transporter"/>
    <property type="match status" value="1"/>
</dbReference>
<dbReference type="InterPro" id="IPR020846">
    <property type="entry name" value="MFS_dom"/>
</dbReference>
<comment type="subcellular location">
    <subcellularLocation>
        <location evidence="1">Membrane</location>
        <topology evidence="1">Multi-pass membrane protein</topology>
    </subcellularLocation>
</comment>
<feature type="transmembrane region" description="Helical" evidence="9">
    <location>
        <begin position="388"/>
        <end position="410"/>
    </location>
</feature>
<feature type="transmembrane region" description="Helical" evidence="9">
    <location>
        <begin position="266"/>
        <end position="285"/>
    </location>
</feature>
<dbReference type="Gene3D" id="1.20.1250.20">
    <property type="entry name" value="MFS general substrate transporter like domains"/>
    <property type="match status" value="1"/>
</dbReference>
<evidence type="ECO:0000256" key="6">
    <source>
        <dbReference type="ARBA" id="ARBA00023136"/>
    </source>
</evidence>
<accession>A0AAD4CP12</accession>
<dbReference type="Pfam" id="PF00083">
    <property type="entry name" value="Sugar_tr"/>
    <property type="match status" value="1"/>
</dbReference>
<feature type="transmembrane region" description="Helical" evidence="9">
    <location>
        <begin position="136"/>
        <end position="157"/>
    </location>
</feature>
<dbReference type="NCBIfam" id="TIGR00879">
    <property type="entry name" value="SP"/>
    <property type="match status" value="1"/>
</dbReference>
<dbReference type="InterPro" id="IPR005828">
    <property type="entry name" value="MFS_sugar_transport-like"/>
</dbReference>
<dbReference type="PANTHER" id="PTHR48022:SF31">
    <property type="entry name" value="HEXOSE TRANSPORTER"/>
    <property type="match status" value="1"/>
</dbReference>
<dbReference type="PROSITE" id="PS50850">
    <property type="entry name" value="MFS"/>
    <property type="match status" value="1"/>
</dbReference>
<feature type="transmembrane region" description="Helical" evidence="9">
    <location>
        <begin position="207"/>
        <end position="225"/>
    </location>
</feature>
<sequence length="639" mass="70662">MSIARLTGCFLCQAQYFGCATAQRTAVHPPDRPTIDPRSKRRCFIPARAVQEEPRLPASYTEVLESLRNKTRFLSRIVPRSADGVELETTFAVKSATMLSAISRKGPDFEAAATVQGDVPDIPNVNWRKDPQMRKLYFYAAVICVASATNGYDGAMFNSLQIMPAWQTTFNSPTGSSLGRLTAMYSIGSVASLPVAPFISDRFGRKAAIIVGCVIMIIAAAVQTSAHGQPQFEAGRFFMGFGSSLAQLASPLLLTEICHPQHRGKVTAIYNCLFNVGALLNAWISFGTNNIASSWSWRVPTLLQALPSLIQIVFIWFCPESPRWLMSKDRHEEALEILGKYHASGNLQDSTVQFEYAEIKETLRLEFLHKKSSSYLDFLKTPGNRYRLVLIVSLGVFSQWSGTGLIAYYSAIIYKSVGITQSSTQLGLDGGLRGLKVIISVACALLVDRVGRRLLFLAATSCMLLFFTCLTITGNRYSNAPSDALGIVFVIFFWLHGLSFALAWSGLLVAYTVEILPFKLRAKGVMVMNFSLQCALVVNNYVNPLAISSGKPWQHDPWKLYAIYTAWLVFELVFVYLVYPETRGPTLEEIAKIFDGENGKAETAEANIGDELSRYTSPSIDGSSEKRPNHVHVSHARQL</sequence>
<evidence type="ECO:0000256" key="1">
    <source>
        <dbReference type="ARBA" id="ARBA00004141"/>
    </source>
</evidence>
<evidence type="ECO:0000256" key="2">
    <source>
        <dbReference type="ARBA" id="ARBA00010992"/>
    </source>
</evidence>
<dbReference type="SUPFAM" id="SSF103473">
    <property type="entry name" value="MFS general substrate transporter"/>
    <property type="match status" value="1"/>
</dbReference>
<feature type="transmembrane region" description="Helical" evidence="9">
    <location>
        <begin position="177"/>
        <end position="200"/>
    </location>
</feature>
<protein>
    <recommendedName>
        <fullName evidence="10">Major facilitator superfamily (MFS) profile domain-containing protein</fullName>
    </recommendedName>
</protein>
<dbReference type="GO" id="GO:0005351">
    <property type="term" value="F:carbohydrate:proton symporter activity"/>
    <property type="evidence" value="ECO:0007669"/>
    <property type="project" value="TreeGrafter"/>
</dbReference>
<feature type="transmembrane region" description="Helical" evidence="9">
    <location>
        <begin position="525"/>
        <end position="542"/>
    </location>
</feature>
<feature type="transmembrane region" description="Helical" evidence="9">
    <location>
        <begin position="297"/>
        <end position="318"/>
    </location>
</feature>
<dbReference type="InterPro" id="IPR003663">
    <property type="entry name" value="Sugar/inositol_transpt"/>
</dbReference>
<gene>
    <name evidence="11" type="ORF">FE257_006236</name>
</gene>
<reference evidence="11" key="2">
    <citation type="submission" date="2020-02" db="EMBL/GenBank/DDBJ databases">
        <authorList>
            <person name="Gilchrist C.L.M."/>
            <person name="Chooi Y.-H."/>
        </authorList>
    </citation>
    <scope>NUCLEOTIDE SEQUENCE</scope>
    <source>
        <strain evidence="11">MST-FP2251</strain>
    </source>
</reference>
<keyword evidence="6 9" id="KW-0472">Membrane</keyword>
<dbReference type="PANTHER" id="PTHR48022">
    <property type="entry name" value="PLASTIDIC GLUCOSE TRANSPORTER 4"/>
    <property type="match status" value="1"/>
</dbReference>
<keyword evidence="12" id="KW-1185">Reference proteome</keyword>
<evidence type="ECO:0000256" key="4">
    <source>
        <dbReference type="ARBA" id="ARBA00022692"/>
    </source>
</evidence>
<dbReference type="EMBL" id="VCAU01000029">
    <property type="protein sequence ID" value="KAF9890075.1"/>
    <property type="molecule type" value="Genomic_DNA"/>
</dbReference>
<evidence type="ECO:0000256" key="9">
    <source>
        <dbReference type="SAM" id="Phobius"/>
    </source>
</evidence>
<evidence type="ECO:0000313" key="12">
    <source>
        <dbReference type="Proteomes" id="UP001194746"/>
    </source>
</evidence>
<organism evidence="11 12">
    <name type="scientific">Aspergillus nanangensis</name>
    <dbReference type="NCBI Taxonomy" id="2582783"/>
    <lineage>
        <taxon>Eukaryota</taxon>
        <taxon>Fungi</taxon>
        <taxon>Dikarya</taxon>
        <taxon>Ascomycota</taxon>
        <taxon>Pezizomycotina</taxon>
        <taxon>Eurotiomycetes</taxon>
        <taxon>Eurotiomycetidae</taxon>
        <taxon>Eurotiales</taxon>
        <taxon>Aspergillaceae</taxon>
        <taxon>Aspergillus</taxon>
        <taxon>Aspergillus subgen. Circumdati</taxon>
    </lineage>
</organism>
<feature type="transmembrane region" description="Helical" evidence="9">
    <location>
        <begin position="430"/>
        <end position="447"/>
    </location>
</feature>
<evidence type="ECO:0000256" key="3">
    <source>
        <dbReference type="ARBA" id="ARBA00022448"/>
    </source>
</evidence>
<feature type="region of interest" description="Disordered" evidence="8">
    <location>
        <begin position="613"/>
        <end position="639"/>
    </location>
</feature>
<keyword evidence="4 9" id="KW-0812">Transmembrane</keyword>
<dbReference type="AlphaFoldDB" id="A0AAD4CP12"/>
<reference evidence="11" key="1">
    <citation type="journal article" date="2019" name="Beilstein J. Org. Chem.">
        <title>Nanangenines: drimane sesquiterpenoids as the dominant metabolite cohort of a novel Australian fungus, Aspergillus nanangensis.</title>
        <authorList>
            <person name="Lacey H.J."/>
            <person name="Gilchrist C.L.M."/>
            <person name="Crombie A."/>
            <person name="Kalaitzis J.A."/>
            <person name="Vuong D."/>
            <person name="Rutledge P.J."/>
            <person name="Turner P."/>
            <person name="Pitt J.I."/>
            <person name="Lacey E."/>
            <person name="Chooi Y.H."/>
            <person name="Piggott A.M."/>
        </authorList>
    </citation>
    <scope>NUCLEOTIDE SEQUENCE</scope>
    <source>
        <strain evidence="11">MST-FP2251</strain>
    </source>
</reference>
<keyword evidence="5 9" id="KW-1133">Transmembrane helix</keyword>
<dbReference type="Proteomes" id="UP001194746">
    <property type="component" value="Unassembled WGS sequence"/>
</dbReference>
<evidence type="ECO:0000256" key="7">
    <source>
        <dbReference type="RuleBase" id="RU003346"/>
    </source>
</evidence>
<evidence type="ECO:0000259" key="10">
    <source>
        <dbReference type="PROSITE" id="PS50850"/>
    </source>
</evidence>
<dbReference type="InterPro" id="IPR050360">
    <property type="entry name" value="MFS_Sugar_Transporters"/>
</dbReference>
<keyword evidence="3 7" id="KW-0813">Transport</keyword>
<feature type="transmembrane region" description="Helical" evidence="9">
    <location>
        <begin position="454"/>
        <end position="473"/>
    </location>
</feature>
<dbReference type="InterPro" id="IPR036259">
    <property type="entry name" value="MFS_trans_sf"/>
</dbReference>
<dbReference type="GO" id="GO:0016020">
    <property type="term" value="C:membrane"/>
    <property type="evidence" value="ECO:0007669"/>
    <property type="project" value="UniProtKB-SubCell"/>
</dbReference>
<feature type="transmembrane region" description="Helical" evidence="9">
    <location>
        <begin position="485"/>
        <end position="513"/>
    </location>
</feature>
<proteinExistence type="inferred from homology"/>
<feature type="compositionally biased region" description="Basic residues" evidence="8">
    <location>
        <begin position="629"/>
        <end position="639"/>
    </location>
</feature>
<evidence type="ECO:0000313" key="11">
    <source>
        <dbReference type="EMBL" id="KAF9890075.1"/>
    </source>
</evidence>
<feature type="transmembrane region" description="Helical" evidence="9">
    <location>
        <begin position="237"/>
        <end position="254"/>
    </location>
</feature>
<comment type="similarity">
    <text evidence="2 7">Belongs to the major facilitator superfamily. Sugar transporter (TC 2.A.1.1) family.</text>
</comment>
<evidence type="ECO:0000256" key="8">
    <source>
        <dbReference type="SAM" id="MobiDB-lite"/>
    </source>
</evidence>
<comment type="caution">
    <text evidence="11">The sequence shown here is derived from an EMBL/GenBank/DDBJ whole genome shotgun (WGS) entry which is preliminary data.</text>
</comment>
<feature type="transmembrane region" description="Helical" evidence="9">
    <location>
        <begin position="562"/>
        <end position="579"/>
    </location>
</feature>
<name>A0AAD4CP12_ASPNN</name>